<name>A0ACD4NWS9_9HYPH</name>
<proteinExistence type="predicted"/>
<dbReference type="EMBL" id="CP113520">
    <property type="protein sequence ID" value="WAJ31311.1"/>
    <property type="molecule type" value="Genomic_DNA"/>
</dbReference>
<evidence type="ECO:0000313" key="1">
    <source>
        <dbReference type="EMBL" id="WAJ31311.1"/>
    </source>
</evidence>
<sequence length="290" mass="32292">MIVVLALVAGWPLLRTIWLSFTDATLDTIGTAEFVGFRNYWEYVDYGDGTGEYFGLLHDPAWWGSVWNTVYYASISVVLETILGLVFALVLNAEFKGRALVRAAVLIPWAIPTVVSAKMWAWMLNDQFGIINDMLMTLGIISSPVAWTANPDTAMWAVIMVDVWKTTPFMTLLILAGLQMVPGDVYEAAKIDGISPVKVFFKVTLPLIRPAILVAVIFRALDALRVFDLIYVLTPNNSQTKTMSVYAQENLFQFNQFAQGSAASTFLFLIIAFITLFYIKVARLEFGGGK</sequence>
<gene>
    <name evidence="1" type="ORF">OXU80_00830</name>
</gene>
<organism evidence="1 2">
    <name type="scientific">Antarcticirhabdus aurantiaca</name>
    <dbReference type="NCBI Taxonomy" id="2606717"/>
    <lineage>
        <taxon>Bacteria</taxon>
        <taxon>Pseudomonadati</taxon>
        <taxon>Pseudomonadota</taxon>
        <taxon>Alphaproteobacteria</taxon>
        <taxon>Hyphomicrobiales</taxon>
        <taxon>Aurantimonadaceae</taxon>
        <taxon>Antarcticirhabdus</taxon>
    </lineage>
</organism>
<evidence type="ECO:0000313" key="2">
    <source>
        <dbReference type="Proteomes" id="UP001163223"/>
    </source>
</evidence>
<dbReference type="Proteomes" id="UP001163223">
    <property type="component" value="Chromosome"/>
</dbReference>
<reference evidence="1" key="1">
    <citation type="submission" date="2022-11" db="EMBL/GenBank/DDBJ databases">
        <title>beta-Carotene-producing bacterium, Jeongeuplla avenae sp. nov., alleviates the salt stress of Arabidopsis seedlings.</title>
        <authorList>
            <person name="Jiang L."/>
            <person name="Lee J."/>
        </authorList>
    </citation>
    <scope>NUCLEOTIDE SEQUENCE</scope>
    <source>
        <strain evidence="1">DY_R2A_6</strain>
    </source>
</reference>
<accession>A0ACD4NWS9</accession>
<keyword evidence="2" id="KW-1185">Reference proteome</keyword>
<protein>
    <submittedName>
        <fullName evidence="1">Sugar ABC transporter permease</fullName>
    </submittedName>
</protein>